<evidence type="ECO:0000313" key="3">
    <source>
        <dbReference type="EMBL" id="SCU81740.1"/>
    </source>
</evidence>
<dbReference type="GO" id="GO:0005783">
    <property type="term" value="C:endoplasmic reticulum"/>
    <property type="evidence" value="ECO:0007669"/>
    <property type="project" value="TreeGrafter"/>
</dbReference>
<name>A0A1G4IXA6_9SACH</name>
<dbReference type="PANTHER" id="PTHR45672">
    <property type="entry name" value="PROTEIN DISULFIDE-ISOMERASE C17H9.14C-RELATED"/>
    <property type="match status" value="1"/>
</dbReference>
<dbReference type="EMBL" id="LT598450">
    <property type="protein sequence ID" value="SCU81740.1"/>
    <property type="molecule type" value="Genomic_DNA"/>
</dbReference>
<reference evidence="4" key="1">
    <citation type="submission" date="2016-03" db="EMBL/GenBank/DDBJ databases">
        <authorList>
            <person name="Devillers Hugo."/>
        </authorList>
    </citation>
    <scope>NUCLEOTIDE SEQUENCE [LARGE SCALE GENOMIC DNA]</scope>
</reference>
<dbReference type="Gene3D" id="3.40.30.10">
    <property type="entry name" value="Glutaredoxin"/>
    <property type="match status" value="1"/>
</dbReference>
<keyword evidence="4" id="KW-1185">Reference proteome</keyword>
<dbReference type="PROSITE" id="PS51352">
    <property type="entry name" value="THIOREDOXIN_2"/>
    <property type="match status" value="1"/>
</dbReference>
<dbReference type="OrthoDB" id="10264505at2759"/>
<dbReference type="GO" id="GO:0003756">
    <property type="term" value="F:protein disulfide isomerase activity"/>
    <property type="evidence" value="ECO:0007669"/>
    <property type="project" value="TreeGrafter"/>
</dbReference>
<dbReference type="InterPro" id="IPR036249">
    <property type="entry name" value="Thioredoxin-like_sf"/>
</dbReference>
<dbReference type="CDD" id="cd02961">
    <property type="entry name" value="PDI_a_family"/>
    <property type="match status" value="1"/>
</dbReference>
<dbReference type="GO" id="GO:0006457">
    <property type="term" value="P:protein folding"/>
    <property type="evidence" value="ECO:0007669"/>
    <property type="project" value="TreeGrafter"/>
</dbReference>
<sequence length="350" mass="39469">MLHIYFGRLSSVLGLILSILVHSNLVESFRDLNTSSGVHDVLRTSDVPVLVMLYMHGCRFCQELDPTFQYLEQVFPDELSLLKVDGKRATSFVREMGVRSFPDLVLFDKSQHRGENISSYQQYLGRLHGSRELGSLASFVSKTTGLMAHWPKSSVHDLNDFSSQNLELLRAHSNATHPSLLVFVSPWMDPESLELFNGEQATSILDKIATSAIAQSLKIQVYRIDASSSAAAAWTNEFRIRVSPTVVFLIPNDSQSLTEIRIEWRRDELELRERAQEVIESVLTLCAGHASSESHKCLDFIQSLPGATITEANTALTSHNQTELGPYLAQFTYDEDDEEEEWLFDSLREV</sequence>
<evidence type="ECO:0000259" key="2">
    <source>
        <dbReference type="PROSITE" id="PS51352"/>
    </source>
</evidence>
<keyword evidence="1" id="KW-0732">Signal</keyword>
<dbReference type="AlphaFoldDB" id="A0A1G4IXA6"/>
<dbReference type="Pfam" id="PF00085">
    <property type="entry name" value="Thioredoxin"/>
    <property type="match status" value="1"/>
</dbReference>
<dbReference type="SUPFAM" id="SSF52833">
    <property type="entry name" value="Thioredoxin-like"/>
    <property type="match status" value="1"/>
</dbReference>
<feature type="chain" id="PRO_5009235786" evidence="1">
    <location>
        <begin position="29"/>
        <end position="350"/>
    </location>
</feature>
<accession>A0A1G4IXA6</accession>
<organism evidence="3 4">
    <name type="scientific">Lachancea nothofagi CBS 11611</name>
    <dbReference type="NCBI Taxonomy" id="1266666"/>
    <lineage>
        <taxon>Eukaryota</taxon>
        <taxon>Fungi</taxon>
        <taxon>Dikarya</taxon>
        <taxon>Ascomycota</taxon>
        <taxon>Saccharomycotina</taxon>
        <taxon>Saccharomycetes</taxon>
        <taxon>Saccharomycetales</taxon>
        <taxon>Saccharomycetaceae</taxon>
        <taxon>Lachancea</taxon>
    </lineage>
</organism>
<proteinExistence type="predicted"/>
<dbReference type="InterPro" id="IPR051063">
    <property type="entry name" value="PDI"/>
</dbReference>
<dbReference type="InterPro" id="IPR013766">
    <property type="entry name" value="Thioredoxin_domain"/>
</dbReference>
<dbReference type="Proteomes" id="UP000189911">
    <property type="component" value="Chromosome B"/>
</dbReference>
<evidence type="ECO:0000313" key="4">
    <source>
        <dbReference type="Proteomes" id="UP000189911"/>
    </source>
</evidence>
<protein>
    <submittedName>
        <fullName evidence="3">LANO_0B04038g1_1</fullName>
    </submittedName>
</protein>
<feature type="signal peptide" evidence="1">
    <location>
        <begin position="1"/>
        <end position="28"/>
    </location>
</feature>
<evidence type="ECO:0000256" key="1">
    <source>
        <dbReference type="SAM" id="SignalP"/>
    </source>
</evidence>
<dbReference type="PANTHER" id="PTHR45672:SF11">
    <property type="entry name" value="PROTEIN DISULFIDE-ISOMERASE C17H9.14C"/>
    <property type="match status" value="1"/>
</dbReference>
<gene>
    <name evidence="3" type="ORF">LANO_0B04038G</name>
</gene>
<feature type="domain" description="Thioredoxin" evidence="2">
    <location>
        <begin position="20"/>
        <end position="145"/>
    </location>
</feature>